<comment type="caution">
    <text evidence="1">The sequence shown here is derived from an EMBL/GenBank/DDBJ whole genome shotgun (WGS) entry which is preliminary data.</text>
</comment>
<name>A0AAD6JMI6_9ROSI</name>
<evidence type="ECO:0000313" key="2">
    <source>
        <dbReference type="Proteomes" id="UP001162972"/>
    </source>
</evidence>
<organism evidence="1 2">
    <name type="scientific">Salix udensis</name>
    <dbReference type="NCBI Taxonomy" id="889485"/>
    <lineage>
        <taxon>Eukaryota</taxon>
        <taxon>Viridiplantae</taxon>
        <taxon>Streptophyta</taxon>
        <taxon>Embryophyta</taxon>
        <taxon>Tracheophyta</taxon>
        <taxon>Spermatophyta</taxon>
        <taxon>Magnoliopsida</taxon>
        <taxon>eudicotyledons</taxon>
        <taxon>Gunneridae</taxon>
        <taxon>Pentapetalae</taxon>
        <taxon>rosids</taxon>
        <taxon>fabids</taxon>
        <taxon>Malpighiales</taxon>
        <taxon>Salicaceae</taxon>
        <taxon>Saliceae</taxon>
        <taxon>Salix</taxon>
    </lineage>
</organism>
<sequence length="54" mass="6045">MPKVFDTIGRIHFASALLQYFTMSIVGIPTSILPRKAETVSCGVNMRGTDSWWN</sequence>
<keyword evidence="2" id="KW-1185">Reference proteome</keyword>
<reference evidence="1 2" key="1">
    <citation type="journal article" date="2023" name="Int. J. Mol. Sci.">
        <title>De Novo Assembly and Annotation of 11 Diverse Shrub Willow (Salix) Genomes Reveals Novel Gene Organization in Sex-Linked Regions.</title>
        <authorList>
            <person name="Hyden B."/>
            <person name="Feng K."/>
            <person name="Yates T.B."/>
            <person name="Jawdy S."/>
            <person name="Cereghino C."/>
            <person name="Smart L.B."/>
            <person name="Muchero W."/>
        </authorList>
    </citation>
    <scope>NUCLEOTIDE SEQUENCE [LARGE SCALE GENOMIC DNA]</scope>
    <source>
        <tissue evidence="1">Shoot tip</tissue>
    </source>
</reference>
<evidence type="ECO:0000313" key="1">
    <source>
        <dbReference type="EMBL" id="KAJ6406834.1"/>
    </source>
</evidence>
<proteinExistence type="predicted"/>
<protein>
    <submittedName>
        <fullName evidence="1">Uncharacterized protein</fullName>
    </submittedName>
</protein>
<dbReference type="EMBL" id="JAPFFJ010000016">
    <property type="protein sequence ID" value="KAJ6406834.1"/>
    <property type="molecule type" value="Genomic_DNA"/>
</dbReference>
<dbReference type="AlphaFoldDB" id="A0AAD6JMI6"/>
<gene>
    <name evidence="1" type="ORF">OIU84_010363</name>
</gene>
<dbReference type="Proteomes" id="UP001162972">
    <property type="component" value="Chromosome 6"/>
</dbReference>
<accession>A0AAD6JMI6</accession>